<proteinExistence type="predicted"/>
<dbReference type="InterPro" id="IPR050900">
    <property type="entry name" value="Transposase_IS3/IS150/IS904"/>
</dbReference>
<sequence>MAAPRKYPDELRERAIRFAVELVQGPEKLSVNAACKRVGEQLGIVPDSLRNWVQQARIDAGAAPGLTTDERARLAELERENRELRRANAILKSASGFLRGRARPAIPALIDYIDQHRQEFGVEPICCALTEAGAKIAPSTYYAARTRAPSARAVGDEQLKAEIDRVHAANLGVYGARKIWRALNREGVPVARCRVERLMRELGLAGVVRGKVKRTTVPADVAARPGDLVDRIFSAPAPNRLWVADLTYVATWSGFVYVAFVMDVFSRRIVGWRASTSLRTDLALDALEQGLWTRARDARDVSGLVHHSDRGVQYLAIRYTERLDAAGALRSVGSKGDSYDAAAESLIGLYKTELIRRRGPWQGLDDVELATLEYVDWFNHRRLHGACGDIPPVEYEDNHYRSIVGLTEDSPAEPSLH</sequence>
<dbReference type="PROSITE" id="PS50994">
    <property type="entry name" value="INTEGRASE"/>
    <property type="match status" value="1"/>
</dbReference>
<dbReference type="Pfam" id="PF01527">
    <property type="entry name" value="HTH_Tnp_1"/>
    <property type="match status" value="1"/>
</dbReference>
<dbReference type="Pfam" id="PF00665">
    <property type="entry name" value="rve"/>
    <property type="match status" value="1"/>
</dbReference>
<feature type="domain" description="Integrase catalytic" evidence="3">
    <location>
        <begin position="234"/>
        <end position="399"/>
    </location>
</feature>
<reference evidence="5" key="1">
    <citation type="submission" date="2023-05" db="EMBL/GenBank/DDBJ databases">
        <title>Draft genome of Pseudofrankia sp. BMG5.37.</title>
        <authorList>
            <person name="Gtari M."/>
            <person name="Ghodhbane F."/>
            <person name="Sbissi I."/>
        </authorList>
    </citation>
    <scope>NUCLEOTIDE SEQUENCE [LARGE SCALE GENOMIC DNA]</scope>
    <source>
        <strain evidence="5">BMG 814</strain>
    </source>
</reference>
<dbReference type="EMBL" id="JASNFN010000004">
    <property type="protein sequence ID" value="MDP5182318.1"/>
    <property type="molecule type" value="Genomic_DNA"/>
</dbReference>
<dbReference type="InterPro" id="IPR036397">
    <property type="entry name" value="RNaseH_sf"/>
</dbReference>
<name>A0ABT9I9R6_9ACTN</name>
<dbReference type="SUPFAM" id="SSF53098">
    <property type="entry name" value="Ribonuclease H-like"/>
    <property type="match status" value="1"/>
</dbReference>
<dbReference type="InterPro" id="IPR012337">
    <property type="entry name" value="RNaseH-like_sf"/>
</dbReference>
<dbReference type="Pfam" id="PF13276">
    <property type="entry name" value="HTH_21"/>
    <property type="match status" value="1"/>
</dbReference>
<evidence type="ECO:0000256" key="1">
    <source>
        <dbReference type="ARBA" id="ARBA00002286"/>
    </source>
</evidence>
<dbReference type="RefSeq" id="WP_305999012.1">
    <property type="nucleotide sequence ID" value="NZ_JASNFN010000004.1"/>
</dbReference>
<dbReference type="InterPro" id="IPR002514">
    <property type="entry name" value="Transposase_8"/>
</dbReference>
<evidence type="ECO:0000313" key="5">
    <source>
        <dbReference type="Proteomes" id="UP001233673"/>
    </source>
</evidence>
<dbReference type="NCBIfam" id="NF033516">
    <property type="entry name" value="transpos_IS3"/>
    <property type="match status" value="1"/>
</dbReference>
<evidence type="ECO:0000259" key="3">
    <source>
        <dbReference type="PROSITE" id="PS50994"/>
    </source>
</evidence>
<dbReference type="Gene3D" id="3.30.420.10">
    <property type="entry name" value="Ribonuclease H-like superfamily/Ribonuclease H"/>
    <property type="match status" value="1"/>
</dbReference>
<dbReference type="PANTHER" id="PTHR46889">
    <property type="entry name" value="TRANSPOSASE INSF FOR INSERTION SEQUENCE IS3B-RELATED"/>
    <property type="match status" value="1"/>
</dbReference>
<evidence type="ECO:0000256" key="2">
    <source>
        <dbReference type="SAM" id="Coils"/>
    </source>
</evidence>
<dbReference type="Proteomes" id="UP001233673">
    <property type="component" value="Unassembled WGS sequence"/>
</dbReference>
<protein>
    <submittedName>
        <fullName evidence="4">IS3 family transposase</fullName>
    </submittedName>
</protein>
<dbReference type="SUPFAM" id="SSF46689">
    <property type="entry name" value="Homeodomain-like"/>
    <property type="match status" value="1"/>
</dbReference>
<dbReference type="InterPro" id="IPR036388">
    <property type="entry name" value="WH-like_DNA-bd_sf"/>
</dbReference>
<gene>
    <name evidence="4" type="ORF">QOZ88_06680</name>
</gene>
<dbReference type="Pfam" id="PF13333">
    <property type="entry name" value="rve_2"/>
    <property type="match status" value="1"/>
</dbReference>
<evidence type="ECO:0000313" key="4">
    <source>
        <dbReference type="EMBL" id="MDP5182318.1"/>
    </source>
</evidence>
<comment type="function">
    <text evidence="1">Involved in the transposition of the insertion sequence.</text>
</comment>
<dbReference type="PANTHER" id="PTHR46889:SF4">
    <property type="entry name" value="TRANSPOSASE INSO FOR INSERTION SEQUENCE ELEMENT IS911B-RELATED"/>
    <property type="match status" value="1"/>
</dbReference>
<keyword evidence="5" id="KW-1185">Reference proteome</keyword>
<dbReference type="Gene3D" id="1.10.10.10">
    <property type="entry name" value="Winged helix-like DNA-binding domain superfamily/Winged helix DNA-binding domain"/>
    <property type="match status" value="1"/>
</dbReference>
<dbReference type="InterPro" id="IPR009057">
    <property type="entry name" value="Homeodomain-like_sf"/>
</dbReference>
<dbReference type="InterPro" id="IPR048020">
    <property type="entry name" value="Transpos_IS3"/>
</dbReference>
<feature type="coiled-coil region" evidence="2">
    <location>
        <begin position="67"/>
        <end position="94"/>
    </location>
</feature>
<keyword evidence="2" id="KW-0175">Coiled coil</keyword>
<comment type="caution">
    <text evidence="4">The sequence shown here is derived from an EMBL/GenBank/DDBJ whole genome shotgun (WGS) entry which is preliminary data.</text>
</comment>
<organism evidence="4 5">
    <name type="scientific">Blastococcus carthaginiensis</name>
    <dbReference type="NCBI Taxonomy" id="3050034"/>
    <lineage>
        <taxon>Bacteria</taxon>
        <taxon>Bacillati</taxon>
        <taxon>Actinomycetota</taxon>
        <taxon>Actinomycetes</taxon>
        <taxon>Geodermatophilales</taxon>
        <taxon>Geodermatophilaceae</taxon>
        <taxon>Blastococcus</taxon>
    </lineage>
</organism>
<dbReference type="InterPro" id="IPR001584">
    <property type="entry name" value="Integrase_cat-core"/>
</dbReference>
<accession>A0ABT9I9R6</accession>
<dbReference type="InterPro" id="IPR025948">
    <property type="entry name" value="HTH-like_dom"/>
</dbReference>